<evidence type="ECO:0000313" key="2">
    <source>
        <dbReference type="Proteomes" id="UP001234989"/>
    </source>
</evidence>
<reference evidence="1" key="1">
    <citation type="submission" date="2023-08" db="EMBL/GenBank/DDBJ databases">
        <title>A de novo genome assembly of Solanum verrucosum Schlechtendal, a Mexican diploid species geographically isolated from the other diploid A-genome species in potato relatives.</title>
        <authorList>
            <person name="Hosaka K."/>
        </authorList>
    </citation>
    <scope>NUCLEOTIDE SEQUENCE</scope>
    <source>
        <tissue evidence="1">Young leaves</tissue>
    </source>
</reference>
<organism evidence="1 2">
    <name type="scientific">Solanum verrucosum</name>
    <dbReference type="NCBI Taxonomy" id="315347"/>
    <lineage>
        <taxon>Eukaryota</taxon>
        <taxon>Viridiplantae</taxon>
        <taxon>Streptophyta</taxon>
        <taxon>Embryophyta</taxon>
        <taxon>Tracheophyta</taxon>
        <taxon>Spermatophyta</taxon>
        <taxon>Magnoliopsida</taxon>
        <taxon>eudicotyledons</taxon>
        <taxon>Gunneridae</taxon>
        <taxon>Pentapetalae</taxon>
        <taxon>asterids</taxon>
        <taxon>lamiids</taxon>
        <taxon>Solanales</taxon>
        <taxon>Solanaceae</taxon>
        <taxon>Solanoideae</taxon>
        <taxon>Solaneae</taxon>
        <taxon>Solanum</taxon>
    </lineage>
</organism>
<sequence>MAKKWLRVAETP</sequence>
<gene>
    <name evidence="1" type="ORF">MTR67_039520</name>
</gene>
<accession>A0AAF0UH17</accession>
<dbReference type="EMBL" id="CP133620">
    <property type="protein sequence ID" value="WMV46135.1"/>
    <property type="molecule type" value="Genomic_DNA"/>
</dbReference>
<keyword evidence="2" id="KW-1185">Reference proteome</keyword>
<evidence type="ECO:0000313" key="1">
    <source>
        <dbReference type="EMBL" id="WMV46135.1"/>
    </source>
</evidence>
<proteinExistence type="predicted"/>
<name>A0AAF0UH17_SOLVR</name>
<protein>
    <submittedName>
        <fullName evidence="1">Uncharacterized protein</fullName>
    </submittedName>
</protein>
<dbReference type="Proteomes" id="UP001234989">
    <property type="component" value="Chromosome 9"/>
</dbReference>